<dbReference type="EMBL" id="CP070499">
    <property type="protein sequence ID" value="QSB16911.1"/>
    <property type="molecule type" value="Genomic_DNA"/>
</dbReference>
<protein>
    <submittedName>
        <fullName evidence="2">Uncharacterized protein</fullName>
    </submittedName>
</protein>
<gene>
    <name evidence="2" type="ORF">JQS43_11895</name>
</gene>
<organism evidence="2 3">
    <name type="scientific">Natronosporangium hydrolyticum</name>
    <dbReference type="NCBI Taxonomy" id="2811111"/>
    <lineage>
        <taxon>Bacteria</taxon>
        <taxon>Bacillati</taxon>
        <taxon>Actinomycetota</taxon>
        <taxon>Actinomycetes</taxon>
        <taxon>Micromonosporales</taxon>
        <taxon>Micromonosporaceae</taxon>
        <taxon>Natronosporangium</taxon>
    </lineage>
</organism>
<dbReference type="Proteomes" id="UP000662857">
    <property type="component" value="Chromosome"/>
</dbReference>
<sequence>MRRPLGYVLAWLLATVVAVTGSWVGLQPLLAATSPELPPRLSASQLREAVPPPSPTARDATPTESPSESPTPAPSPTPTPTPDATDPPEPPPPQPMLPATSEWRELDDGRTMERTFIVRGGEVTFHVNRREVRVVEHTANPGYEVAVNRWSRSSLILSFESVEQTSRIWVMWRDGPYAEVTETV</sequence>
<dbReference type="RefSeq" id="WP_239679156.1">
    <property type="nucleotide sequence ID" value="NZ_CP070499.1"/>
</dbReference>
<accession>A0A895YH94</accession>
<feature type="region of interest" description="Disordered" evidence="1">
    <location>
        <begin position="43"/>
        <end position="108"/>
    </location>
</feature>
<feature type="compositionally biased region" description="Pro residues" evidence="1">
    <location>
        <begin position="69"/>
        <end position="96"/>
    </location>
</feature>
<evidence type="ECO:0000313" key="3">
    <source>
        <dbReference type="Proteomes" id="UP000662857"/>
    </source>
</evidence>
<dbReference type="AlphaFoldDB" id="A0A895YH94"/>
<reference evidence="2" key="1">
    <citation type="submission" date="2021-02" db="EMBL/GenBank/DDBJ databases">
        <title>Natrosporangium hydrolyticum gen. nov., sp. nov, a haloalkaliphilic actinobacterium from a soda solonchak soil.</title>
        <authorList>
            <person name="Sorokin D.Y."/>
            <person name="Khijniak T.V."/>
            <person name="Zakharycheva A.P."/>
            <person name="Boueva O.V."/>
            <person name="Ariskina E.V."/>
            <person name="Hahnke R.L."/>
            <person name="Bunk B."/>
            <person name="Sproer C."/>
            <person name="Schumann P."/>
            <person name="Evtushenko L.I."/>
            <person name="Kublanov I.V."/>
        </authorList>
    </citation>
    <scope>NUCLEOTIDE SEQUENCE</scope>
    <source>
        <strain evidence="2">DSM 106523</strain>
    </source>
</reference>
<evidence type="ECO:0000256" key="1">
    <source>
        <dbReference type="SAM" id="MobiDB-lite"/>
    </source>
</evidence>
<evidence type="ECO:0000313" key="2">
    <source>
        <dbReference type="EMBL" id="QSB16911.1"/>
    </source>
</evidence>
<name>A0A895YH94_9ACTN</name>
<feature type="compositionally biased region" description="Low complexity" evidence="1">
    <location>
        <begin position="59"/>
        <end position="68"/>
    </location>
</feature>
<keyword evidence="3" id="KW-1185">Reference proteome</keyword>
<proteinExistence type="predicted"/>
<dbReference type="KEGG" id="nhy:JQS43_11895"/>